<dbReference type="InterPro" id="IPR029044">
    <property type="entry name" value="Nucleotide-diphossugar_trans"/>
</dbReference>
<dbReference type="InterPro" id="IPR021067">
    <property type="entry name" value="Glycosyltransferase"/>
</dbReference>
<name>A0A3R6W4N3_9STRA</name>
<gene>
    <name evidence="2" type="ORF">DYB32_000315</name>
</gene>
<evidence type="ECO:0000256" key="1">
    <source>
        <dbReference type="SAM" id="Phobius"/>
    </source>
</evidence>
<dbReference type="Pfam" id="PF11397">
    <property type="entry name" value="GlcNAc"/>
    <property type="match status" value="1"/>
</dbReference>
<dbReference type="PANTHER" id="PTHR34496">
    <property type="entry name" value="GLCNAC TRANSFERASE-RELATED"/>
    <property type="match status" value="1"/>
</dbReference>
<keyword evidence="1" id="KW-0472">Membrane</keyword>
<dbReference type="Proteomes" id="UP000285060">
    <property type="component" value="Unassembled WGS sequence"/>
</dbReference>
<sequence length="424" mass="48307">MHQSRRLHVRRSLPQLAVVVCLTTVMGVMVYMNLSFLESEHAASVVNNAHKASEKHNIRQERFPAATSTTLTSTTTATLPPLTTLDLTKRRIVVLISNYRDSTRCSETLDSLYTTAEHPELISVSIFDQLRFDLGEQRCMDVYCLKVGEANCQRKLRLQRNDTIDANKALGPTYARYQTEKGIDLKKDAFVLAIDSHILFIKHWDTDLIAQWDSIKNPKAVITVYPDPTTSMPKDGKLTDSTSKMCHGRIETEDFDSMIQYGAASKVKSPAVPQLMSQFAGGFSFSTSSCALHIRNDPYTPYLFHGEEYSKAARLFTHGYDMYYPTHMVVYHWFEVRKYIWDDDWGRKWKLQQPAKRRIRAQLGLPTSSDDYDKTEIEKFMVGTKRTMAQFIEFSGINPLAPYEGTSTNQFVNCGDLAYVPVAE</sequence>
<dbReference type="SUPFAM" id="SSF53448">
    <property type="entry name" value="Nucleotide-diphospho-sugar transferases"/>
    <property type="match status" value="1"/>
</dbReference>
<proteinExistence type="predicted"/>
<dbReference type="EMBL" id="QUSY01000007">
    <property type="protein sequence ID" value="RHY35170.1"/>
    <property type="molecule type" value="Genomic_DNA"/>
</dbReference>
<keyword evidence="1" id="KW-1133">Transmembrane helix</keyword>
<dbReference type="AlphaFoldDB" id="A0A3R6W4N3"/>
<evidence type="ECO:0000313" key="3">
    <source>
        <dbReference type="Proteomes" id="UP000285060"/>
    </source>
</evidence>
<accession>A0A3R6W4N3</accession>
<dbReference type="VEuPathDB" id="FungiDB:H310_11186"/>
<reference evidence="2 3" key="1">
    <citation type="submission" date="2018-08" db="EMBL/GenBank/DDBJ databases">
        <title>Aphanomyces genome sequencing and annotation.</title>
        <authorList>
            <person name="Minardi D."/>
            <person name="Oidtmann B."/>
            <person name="Van Der Giezen M."/>
            <person name="Studholme D.J."/>
        </authorList>
    </citation>
    <scope>NUCLEOTIDE SEQUENCE [LARGE SCALE GENOMIC DNA]</scope>
    <source>
        <strain evidence="2 3">NJM0002</strain>
    </source>
</reference>
<comment type="caution">
    <text evidence="2">The sequence shown here is derived from an EMBL/GenBank/DDBJ whole genome shotgun (WGS) entry which is preliminary data.</text>
</comment>
<keyword evidence="1" id="KW-0812">Transmembrane</keyword>
<feature type="transmembrane region" description="Helical" evidence="1">
    <location>
        <begin position="12"/>
        <end position="32"/>
    </location>
</feature>
<protein>
    <submittedName>
        <fullName evidence="2">Uncharacterized protein</fullName>
    </submittedName>
</protein>
<evidence type="ECO:0000313" key="2">
    <source>
        <dbReference type="EMBL" id="RHY35170.1"/>
    </source>
</evidence>
<organism evidence="2 3">
    <name type="scientific">Aphanomyces invadans</name>
    <dbReference type="NCBI Taxonomy" id="157072"/>
    <lineage>
        <taxon>Eukaryota</taxon>
        <taxon>Sar</taxon>
        <taxon>Stramenopiles</taxon>
        <taxon>Oomycota</taxon>
        <taxon>Saprolegniomycetes</taxon>
        <taxon>Saprolegniales</taxon>
        <taxon>Verrucalvaceae</taxon>
        <taxon>Aphanomyces</taxon>
    </lineage>
</organism>
<dbReference type="PANTHER" id="PTHR34496:SF6">
    <property type="entry name" value="GLYCOSYLTRANSFERASE 2-LIKE DOMAIN-CONTAINING PROTEIN"/>
    <property type="match status" value="1"/>
</dbReference>
<keyword evidence="3" id="KW-1185">Reference proteome</keyword>